<dbReference type="KEGG" id="bdw:94337694"/>
<comment type="caution">
    <text evidence="1">The sequence shown here is derived from an EMBL/GenBank/DDBJ whole genome shotgun (WGS) entry which is preliminary data.</text>
</comment>
<keyword evidence="2" id="KW-1185">Reference proteome</keyword>
<organism evidence="1 2">
    <name type="scientific">Babesia duncani</name>
    <dbReference type="NCBI Taxonomy" id="323732"/>
    <lineage>
        <taxon>Eukaryota</taxon>
        <taxon>Sar</taxon>
        <taxon>Alveolata</taxon>
        <taxon>Apicomplexa</taxon>
        <taxon>Aconoidasida</taxon>
        <taxon>Piroplasmida</taxon>
        <taxon>Babesiidae</taxon>
        <taxon>Babesia</taxon>
    </lineage>
</organism>
<gene>
    <name evidence="1" type="ORF">BdWA1_003397</name>
</gene>
<protein>
    <submittedName>
        <fullName evidence="1">Uncharacterized protein</fullName>
    </submittedName>
</protein>
<dbReference type="GeneID" id="94337694"/>
<proteinExistence type="predicted"/>
<dbReference type="RefSeq" id="XP_067801940.1">
    <property type="nucleotide sequence ID" value="XM_067948409.1"/>
</dbReference>
<sequence>MEKSTNVKEDKIDKLLAYLARVTLHNRYLTVSHACVDKELENQKQLVRDFFKSNNSTSTIAQHFINAGFDSLDSLTFLSTDVLDDIQAYNGVTWLPGHKIRVHGSVQRIGEGVYYQTVPHIKDEYIQERTIFSDTVNIQKIANLSAEATANRAIDVVLKSTNIGEAEHINASCYINFTLYKFYIAMRFLLPSAVALLALASAWDELCREAIGLFTPFNIMLKNPRR</sequence>
<dbReference type="AlphaFoldDB" id="A0AAD9PHS3"/>
<dbReference type="EMBL" id="JALLKP010000005">
    <property type="protein sequence ID" value="KAK2195097.1"/>
    <property type="molecule type" value="Genomic_DNA"/>
</dbReference>
<evidence type="ECO:0000313" key="1">
    <source>
        <dbReference type="EMBL" id="KAK2195097.1"/>
    </source>
</evidence>
<name>A0AAD9PHS3_9APIC</name>
<dbReference type="Proteomes" id="UP001214638">
    <property type="component" value="Unassembled WGS sequence"/>
</dbReference>
<accession>A0AAD9PHS3</accession>
<evidence type="ECO:0000313" key="2">
    <source>
        <dbReference type="Proteomes" id="UP001214638"/>
    </source>
</evidence>
<reference evidence="1" key="1">
    <citation type="journal article" date="2023" name="Nat. Microbiol.">
        <title>Babesia duncani multi-omics identifies virulence factors and drug targets.</title>
        <authorList>
            <person name="Singh P."/>
            <person name="Lonardi S."/>
            <person name="Liang Q."/>
            <person name="Vydyam P."/>
            <person name="Khabirova E."/>
            <person name="Fang T."/>
            <person name="Gihaz S."/>
            <person name="Thekkiniath J."/>
            <person name="Munshi M."/>
            <person name="Abel S."/>
            <person name="Ciampossin L."/>
            <person name="Batugedara G."/>
            <person name="Gupta M."/>
            <person name="Lu X.M."/>
            <person name="Lenz T."/>
            <person name="Chakravarty S."/>
            <person name="Cornillot E."/>
            <person name="Hu Y."/>
            <person name="Ma W."/>
            <person name="Gonzalez L.M."/>
            <person name="Sanchez S."/>
            <person name="Estrada K."/>
            <person name="Sanchez-Flores A."/>
            <person name="Montero E."/>
            <person name="Harb O.S."/>
            <person name="Le Roch K.G."/>
            <person name="Mamoun C.B."/>
        </authorList>
    </citation>
    <scope>NUCLEOTIDE SEQUENCE</scope>
    <source>
        <strain evidence="1">WA1</strain>
    </source>
</reference>